<sequence>MKKPIQDNIADLERLVQLVTETEISEVDHETQSKIDSFLAKEEKRVQALEQEINELQERWDNGNKKESTLRQSYENITQRMEIRQQEEKDDDDNYKKESIRSGQLKKQLQILTAELNEEAESASHIMGDTQEMIELALYRGMGVRMFVEEDMSVHKATLTCENTDDVTLLPITKQSSVTTKRIWDFISQGL</sequence>
<feature type="coiled-coil region" evidence="1">
    <location>
        <begin position="39"/>
        <end position="66"/>
    </location>
</feature>
<organism evidence="2 3">
    <name type="scientific">Mucor saturninus</name>
    <dbReference type="NCBI Taxonomy" id="64648"/>
    <lineage>
        <taxon>Eukaryota</taxon>
        <taxon>Fungi</taxon>
        <taxon>Fungi incertae sedis</taxon>
        <taxon>Mucoromycota</taxon>
        <taxon>Mucoromycotina</taxon>
        <taxon>Mucoromycetes</taxon>
        <taxon>Mucorales</taxon>
        <taxon>Mucorineae</taxon>
        <taxon>Mucoraceae</taxon>
        <taxon>Mucor</taxon>
    </lineage>
</organism>
<comment type="caution">
    <text evidence="2">The sequence shown here is derived from an EMBL/GenBank/DDBJ whole genome shotgun (WGS) entry which is preliminary data.</text>
</comment>
<dbReference type="GO" id="GO:0000776">
    <property type="term" value="C:kinetochore"/>
    <property type="evidence" value="ECO:0007669"/>
    <property type="project" value="UniProtKB-KW"/>
</dbReference>
<dbReference type="Proteomes" id="UP000603453">
    <property type="component" value="Unassembled WGS sequence"/>
</dbReference>
<dbReference type="AlphaFoldDB" id="A0A8H7RCB6"/>
<evidence type="ECO:0000256" key="1">
    <source>
        <dbReference type="SAM" id="Coils"/>
    </source>
</evidence>
<dbReference type="EMBL" id="JAEPRD010000020">
    <property type="protein sequence ID" value="KAG2208339.1"/>
    <property type="molecule type" value="Genomic_DNA"/>
</dbReference>
<evidence type="ECO:0000313" key="3">
    <source>
        <dbReference type="Proteomes" id="UP000603453"/>
    </source>
</evidence>
<keyword evidence="1" id="KW-0175">Coiled coil</keyword>
<dbReference type="GO" id="GO:0005634">
    <property type="term" value="C:nucleus"/>
    <property type="evidence" value="ECO:0007669"/>
    <property type="project" value="UniProtKB-SubCell"/>
</dbReference>
<proteinExistence type="predicted"/>
<evidence type="ECO:0008006" key="4">
    <source>
        <dbReference type="Google" id="ProtNLM"/>
    </source>
</evidence>
<evidence type="ECO:0000313" key="2">
    <source>
        <dbReference type="EMBL" id="KAG2208339.1"/>
    </source>
</evidence>
<name>A0A8H7RCB6_9FUNG</name>
<protein>
    <recommendedName>
        <fullName evidence="4">Kinetochore protein Spc24</fullName>
    </recommendedName>
</protein>
<dbReference type="GO" id="GO:0051301">
    <property type="term" value="P:cell division"/>
    <property type="evidence" value="ECO:0007669"/>
    <property type="project" value="UniProtKB-UniRule"/>
</dbReference>
<gene>
    <name evidence="2" type="ORF">INT47_006195</name>
</gene>
<accession>A0A8H7RCB6</accession>
<reference evidence="2" key="1">
    <citation type="submission" date="2020-12" db="EMBL/GenBank/DDBJ databases">
        <title>Metabolic potential, ecology and presence of endohyphal bacteria is reflected in genomic diversity of Mucoromycotina.</title>
        <authorList>
            <person name="Muszewska A."/>
            <person name="Okrasinska A."/>
            <person name="Steczkiewicz K."/>
            <person name="Drgas O."/>
            <person name="Orlowska M."/>
            <person name="Perlinska-Lenart U."/>
            <person name="Aleksandrzak-Piekarczyk T."/>
            <person name="Szatraj K."/>
            <person name="Zielenkiewicz U."/>
            <person name="Pilsyk S."/>
            <person name="Malc E."/>
            <person name="Mieczkowski P."/>
            <person name="Kruszewska J.S."/>
            <person name="Biernat P."/>
            <person name="Pawlowska J."/>
        </authorList>
    </citation>
    <scope>NUCLEOTIDE SEQUENCE</scope>
    <source>
        <strain evidence="2">WA0000017839</strain>
    </source>
</reference>
<keyword evidence="3" id="KW-1185">Reference proteome</keyword>